<reference evidence="4" key="1">
    <citation type="submission" date="2021-02" db="EMBL/GenBank/DDBJ databases">
        <authorList>
            <person name="Nowell W R."/>
        </authorList>
    </citation>
    <scope>NUCLEOTIDE SEQUENCE</scope>
</reference>
<feature type="transmembrane region" description="Helical" evidence="2">
    <location>
        <begin position="449"/>
        <end position="467"/>
    </location>
</feature>
<dbReference type="PROSITE" id="PS50026">
    <property type="entry name" value="EGF_3"/>
    <property type="match status" value="2"/>
</dbReference>
<evidence type="ECO:0000256" key="1">
    <source>
        <dbReference type="PROSITE-ProRule" id="PRU00076"/>
    </source>
</evidence>
<dbReference type="PROSITE" id="PS00022">
    <property type="entry name" value="EGF_1"/>
    <property type="match status" value="2"/>
</dbReference>
<evidence type="ECO:0000313" key="5">
    <source>
        <dbReference type="Proteomes" id="UP000663889"/>
    </source>
</evidence>
<dbReference type="SMART" id="SM00181">
    <property type="entry name" value="EGF"/>
    <property type="match status" value="3"/>
</dbReference>
<feature type="domain" description="EGF-like" evidence="3">
    <location>
        <begin position="163"/>
        <end position="204"/>
    </location>
</feature>
<dbReference type="PROSITE" id="PS01186">
    <property type="entry name" value="EGF_2"/>
    <property type="match status" value="1"/>
</dbReference>
<protein>
    <recommendedName>
        <fullName evidence="3">EGF-like domain-containing protein</fullName>
    </recommendedName>
</protein>
<sequence>MLIDYNTIIHTSEQFDYISVRDCSKKFNFYLLYLTRPKNTNQTYNVRIDTYNKEKMEYYVSMIYPIRYSFLPVHRLSLQVDVPISKVTEKSKICPLKCGHGQCRYFSNSNKYFCQCSKGYSGMLCTIKNACDCSSDSICIEVVNNRSIYVCPLDKFGPRCYLKRTTCISNLCSNNSRCISRDEKNSEMKYFCLRSQSYMGSRCENLEIKIKFHFSKTIFIPQTIFIHFIYFPPKSNPLPKIPPDPIQIVEFHQQYYLALLQRYNYCENNGQCFQDNNTYPTSLACLCKECYYGSRCQFTTIGFGLSLDDILGYNIWPNVPFSRQSSVVKITTAFTILMFVIAMINGVLSMITFQTKRSLGIGSGVYLFVSSITSLLTMILFTLKFFLLVFSQMSIITNYSFLLSHCICTDILLKAFLAIGEWLNACVSIERILTIQLGIEFNKVRSKKAAKRVIFGLYLFILASFLHDPLNRHLLEDSEEQRTCRQKVPKGFLDMVLSDKTHL</sequence>
<dbReference type="Gene3D" id="1.20.1070.10">
    <property type="entry name" value="Rhodopsin 7-helix transmembrane proteins"/>
    <property type="match status" value="1"/>
</dbReference>
<accession>A0A814EY46</accession>
<keyword evidence="1" id="KW-1015">Disulfide bond</keyword>
<comment type="caution">
    <text evidence="1">Lacks conserved residue(s) required for the propagation of feature annotation.</text>
</comment>
<feature type="disulfide bond" evidence="1">
    <location>
        <begin position="116"/>
        <end position="125"/>
    </location>
</feature>
<feature type="transmembrane region" description="Helical" evidence="2">
    <location>
        <begin position="365"/>
        <end position="391"/>
    </location>
</feature>
<evidence type="ECO:0000259" key="3">
    <source>
        <dbReference type="PROSITE" id="PS50026"/>
    </source>
</evidence>
<organism evidence="4 5">
    <name type="scientific">Rotaria sordida</name>
    <dbReference type="NCBI Taxonomy" id="392033"/>
    <lineage>
        <taxon>Eukaryota</taxon>
        <taxon>Metazoa</taxon>
        <taxon>Spiralia</taxon>
        <taxon>Gnathifera</taxon>
        <taxon>Rotifera</taxon>
        <taxon>Eurotatoria</taxon>
        <taxon>Bdelloidea</taxon>
        <taxon>Philodinida</taxon>
        <taxon>Philodinidae</taxon>
        <taxon>Rotaria</taxon>
    </lineage>
</organism>
<dbReference type="PANTHER" id="PTHR24033">
    <property type="entry name" value="EGF-LIKE DOMAIN-CONTAINING PROTEIN"/>
    <property type="match status" value="1"/>
</dbReference>
<dbReference type="PANTHER" id="PTHR24033:SF151">
    <property type="entry name" value="NOTCH 2"/>
    <property type="match status" value="1"/>
</dbReference>
<keyword evidence="2" id="KW-0472">Membrane</keyword>
<dbReference type="Gene3D" id="2.10.25.10">
    <property type="entry name" value="Laminin"/>
    <property type="match status" value="1"/>
</dbReference>
<keyword evidence="2" id="KW-0812">Transmembrane</keyword>
<evidence type="ECO:0000313" key="4">
    <source>
        <dbReference type="EMBL" id="CAF0975444.1"/>
    </source>
</evidence>
<dbReference type="InterPro" id="IPR051830">
    <property type="entry name" value="NOTCH_homolog"/>
</dbReference>
<dbReference type="Proteomes" id="UP000663889">
    <property type="component" value="Unassembled WGS sequence"/>
</dbReference>
<keyword evidence="2" id="KW-1133">Transmembrane helix</keyword>
<comment type="caution">
    <text evidence="4">The sequence shown here is derived from an EMBL/GenBank/DDBJ whole genome shotgun (WGS) entry which is preliminary data.</text>
</comment>
<dbReference type="SUPFAM" id="SSF57196">
    <property type="entry name" value="EGF/Laminin"/>
    <property type="match status" value="3"/>
</dbReference>
<feature type="domain" description="EGF-like" evidence="3">
    <location>
        <begin position="90"/>
        <end position="126"/>
    </location>
</feature>
<proteinExistence type="predicted"/>
<keyword evidence="1" id="KW-0245">EGF-like domain</keyword>
<gene>
    <name evidence="4" type="ORF">SEV965_LOCUS9475</name>
</gene>
<evidence type="ECO:0000256" key="2">
    <source>
        <dbReference type="SAM" id="Phobius"/>
    </source>
</evidence>
<dbReference type="EMBL" id="CAJNOU010000370">
    <property type="protein sequence ID" value="CAF0975444.1"/>
    <property type="molecule type" value="Genomic_DNA"/>
</dbReference>
<name>A0A814EY46_9BILA</name>
<dbReference type="AlphaFoldDB" id="A0A814EY46"/>
<feature type="transmembrane region" description="Helical" evidence="2">
    <location>
        <begin position="330"/>
        <end position="353"/>
    </location>
</feature>
<dbReference type="InterPro" id="IPR000742">
    <property type="entry name" value="EGF"/>
</dbReference>